<evidence type="ECO:0000313" key="1">
    <source>
        <dbReference type="EMBL" id="EFK96812.1"/>
    </source>
</evidence>
<organism evidence="1">
    <name type="scientific">sediment metagenome</name>
    <dbReference type="NCBI Taxonomy" id="749907"/>
    <lineage>
        <taxon>unclassified sequences</taxon>
        <taxon>metagenomes</taxon>
        <taxon>ecological metagenomes</taxon>
    </lineage>
</organism>
<sequence>MDIADAAVERLELKHSASEVVSAKLTEILDAKYGKSRKGARTMFYKVVPIERTNAVVGIASAEILMEMRSILNKIDVPTPEGKSLINVYYLEHAKAEDMVRILTETQRGRTGADSTRGLGMTTPITTTAARAAAAAGGAGGASIARTEGGAR</sequence>
<accession>D9PI01</accession>
<dbReference type="EMBL" id="ADZX01000398">
    <property type="protein sequence ID" value="EFK96812.1"/>
    <property type="molecule type" value="Genomic_DNA"/>
</dbReference>
<comment type="caution">
    <text evidence="1">The sequence shown here is derived from an EMBL/GenBank/DDBJ whole genome shotgun (WGS) entry which is preliminary data.</text>
</comment>
<dbReference type="InterPro" id="IPR038591">
    <property type="entry name" value="NolW-like_sf"/>
</dbReference>
<name>D9PI01_9ZZZZ</name>
<proteinExistence type="predicted"/>
<protein>
    <submittedName>
        <fullName evidence="1">Uncharacterized protein</fullName>
    </submittedName>
</protein>
<reference evidence="1" key="1">
    <citation type="submission" date="2010-07" db="EMBL/GenBank/DDBJ databases">
        <authorList>
            <consortium name="CONSOLIDER consortium CSD2007-00005"/>
            <person name="Guazzaroni M.-E."/>
            <person name="Richter M."/>
            <person name="Garcia-Salamanca A."/>
            <person name="Yarza P."/>
            <person name="Ferrer M."/>
        </authorList>
    </citation>
    <scope>NUCLEOTIDE SEQUENCE</scope>
</reference>
<gene>
    <name evidence="1" type="ORF">LDC_1155</name>
</gene>
<dbReference type="AlphaFoldDB" id="D9PI01"/>
<dbReference type="Gene3D" id="3.30.1370.120">
    <property type="match status" value="1"/>
</dbReference>
<reference evidence="1" key="2">
    <citation type="journal article" date="2011" name="Microb. Ecol.">
        <title>Taxonomic and Functional Metagenomic Profiling of the Microbial Community in the Anoxic Sediment of a Sub-saline Shallow Lake (Laguna de Carrizo, Central Spain).</title>
        <authorList>
            <person name="Ferrer M."/>
            <person name="Guazzaroni M.E."/>
            <person name="Richter M."/>
            <person name="Garcia-Salamanca A."/>
            <person name="Yarza P."/>
            <person name="Suarez-Suarez A."/>
            <person name="Solano J."/>
            <person name="Alcaide M."/>
            <person name="van Dillewijn P."/>
            <person name="Molina-Henares M.A."/>
            <person name="Lopez-Cortes N."/>
            <person name="Al-Ramahi Y."/>
            <person name="Guerrero C."/>
            <person name="Acosta A."/>
            <person name="de Eugenio L.I."/>
            <person name="Martinez V."/>
            <person name="Marques S."/>
            <person name="Rojo F."/>
            <person name="Santero E."/>
            <person name="Genilloud O."/>
            <person name="Perez-Perez J."/>
            <person name="Rossello-Mora R."/>
            <person name="Ramos J.L."/>
        </authorList>
    </citation>
    <scope>NUCLEOTIDE SEQUENCE</scope>
</reference>